<protein>
    <recommendedName>
        <fullName evidence="4">HNH endonuclease</fullName>
    </recommendedName>
</protein>
<reference evidence="2 3" key="1">
    <citation type="submission" date="2020-08" db="EMBL/GenBank/DDBJ databases">
        <title>Sequencing the genomes of 1000 actinobacteria strains.</title>
        <authorList>
            <person name="Klenk H.-P."/>
        </authorList>
    </citation>
    <scope>NUCLEOTIDE SEQUENCE [LARGE SCALE GENOMIC DNA]</scope>
    <source>
        <strain evidence="2 3">DSM 40129</strain>
    </source>
</reference>
<name>A0AA89TLT2_STRCU</name>
<proteinExistence type="predicted"/>
<dbReference type="AlphaFoldDB" id="A0AA89TLT2"/>
<keyword evidence="3" id="KW-1185">Reference proteome</keyword>
<organism evidence="2 3">
    <name type="scientific">Streptomyces collinus</name>
    <dbReference type="NCBI Taxonomy" id="42684"/>
    <lineage>
        <taxon>Bacteria</taxon>
        <taxon>Bacillati</taxon>
        <taxon>Actinomycetota</taxon>
        <taxon>Actinomycetes</taxon>
        <taxon>Kitasatosporales</taxon>
        <taxon>Streptomycetaceae</taxon>
        <taxon>Streptomyces</taxon>
    </lineage>
</organism>
<accession>A0AA89TLT2</accession>
<evidence type="ECO:0000313" key="2">
    <source>
        <dbReference type="EMBL" id="MBB5816866.1"/>
    </source>
</evidence>
<dbReference type="EMBL" id="JACHLX010000002">
    <property type="protein sequence ID" value="MBB5816866.1"/>
    <property type="molecule type" value="Genomic_DNA"/>
</dbReference>
<dbReference type="GeneID" id="93843786"/>
<comment type="caution">
    <text evidence="2">The sequence shown here is derived from an EMBL/GenBank/DDBJ whole genome shotgun (WGS) entry which is preliminary data.</text>
</comment>
<sequence length="289" mass="32132">MSDKRPPGTLGVDLRKPGLRPCGLCGEVRGMTKAHVPPQVAGNRGKVTSATVRVHNNVRSVGRLDAGGMWMRGLCGDCNSLAGLNYDSAYGDFAKALDTYQRARSLLYLPRADPAPPVRVAPGRVARSILIGMFATTPQLRVMFPGLAVDLRGRRSHIALPDGASLRMALYPLRWTRLASMFNNYRVLGRRLYYNVFSEVYFRPLAWALIPSDRGYDEHMGESVFDNLGWATVDAWLQYGDDVTGVDLRDLCRRGIPHVRHPLSGHEQDNWVQLFNDKITAIIEGEIPS</sequence>
<evidence type="ECO:0000313" key="1">
    <source>
        <dbReference type="EMBL" id="MBB5816339.1"/>
    </source>
</evidence>
<evidence type="ECO:0000313" key="3">
    <source>
        <dbReference type="Proteomes" id="UP000579531"/>
    </source>
</evidence>
<dbReference type="RefSeq" id="WP_184853758.1">
    <property type="nucleotide sequence ID" value="NZ_BAABFE010000021.1"/>
</dbReference>
<evidence type="ECO:0008006" key="4">
    <source>
        <dbReference type="Google" id="ProtNLM"/>
    </source>
</evidence>
<gene>
    <name evidence="1" type="ORF">HNR72_007367</name>
    <name evidence="2" type="ORF">HNR72_007988</name>
</gene>
<dbReference type="EMBL" id="JACHLX010000001">
    <property type="protein sequence ID" value="MBB5816339.1"/>
    <property type="molecule type" value="Genomic_DNA"/>
</dbReference>
<dbReference type="Proteomes" id="UP000579531">
    <property type="component" value="Unassembled WGS sequence"/>
</dbReference>